<gene>
    <name evidence="2" type="ORF">KMW28_27190</name>
</gene>
<name>A0AAX1NDN0_9BACT</name>
<evidence type="ECO:0000313" key="2">
    <source>
        <dbReference type="EMBL" id="QWG04586.1"/>
    </source>
</evidence>
<keyword evidence="1" id="KW-0812">Transmembrane</keyword>
<feature type="transmembrane region" description="Helical" evidence="1">
    <location>
        <begin position="48"/>
        <end position="70"/>
    </location>
</feature>
<dbReference type="KEGG" id="fya:KMW28_27190"/>
<sequence length="97" mass="10739">MESILLYTSTYSNDSYLAALGMMALLPTLFTWVFLSIGVGIAGTNKDCGFLSAVFVSIVFSPLIGALYVITSHESRSSVFKRLSHERRINEILDNKE</sequence>
<dbReference type="EMBL" id="CP076133">
    <property type="protein sequence ID" value="QWG04586.1"/>
    <property type="molecule type" value="Genomic_DNA"/>
</dbReference>
<organism evidence="2 3">
    <name type="scientific">Flammeovirga yaeyamensis</name>
    <dbReference type="NCBI Taxonomy" id="367791"/>
    <lineage>
        <taxon>Bacteria</taxon>
        <taxon>Pseudomonadati</taxon>
        <taxon>Bacteroidota</taxon>
        <taxon>Cytophagia</taxon>
        <taxon>Cytophagales</taxon>
        <taxon>Flammeovirgaceae</taxon>
        <taxon>Flammeovirga</taxon>
    </lineage>
</organism>
<keyword evidence="1" id="KW-0472">Membrane</keyword>
<accession>A0AAX1NDN0</accession>
<keyword evidence="1" id="KW-1133">Transmembrane helix</keyword>
<reference evidence="2 3" key="1">
    <citation type="submission" date="2021-05" db="EMBL/GenBank/DDBJ databases">
        <title>Comparative genomic studies on the polysaccharide-degrading batcterial strains of the Flammeovirga genus.</title>
        <authorList>
            <person name="Zewei F."/>
            <person name="Zheng Z."/>
            <person name="Yu L."/>
            <person name="Ruyue G."/>
            <person name="Yanhong M."/>
            <person name="Yuanyuan C."/>
            <person name="Jingyan G."/>
            <person name="Wenjun H."/>
        </authorList>
    </citation>
    <scope>NUCLEOTIDE SEQUENCE [LARGE SCALE GENOMIC DNA]</scope>
    <source>
        <strain evidence="2 3">NBRC:100898</strain>
    </source>
</reference>
<protein>
    <submittedName>
        <fullName evidence="2">Inorganic phosphate transporter</fullName>
    </submittedName>
</protein>
<keyword evidence="3" id="KW-1185">Reference proteome</keyword>
<evidence type="ECO:0000256" key="1">
    <source>
        <dbReference type="SAM" id="Phobius"/>
    </source>
</evidence>
<evidence type="ECO:0000313" key="3">
    <source>
        <dbReference type="Proteomes" id="UP000678679"/>
    </source>
</evidence>
<feature type="transmembrane region" description="Helical" evidence="1">
    <location>
        <begin position="16"/>
        <end position="41"/>
    </location>
</feature>
<dbReference type="Proteomes" id="UP000678679">
    <property type="component" value="Chromosome 2"/>
</dbReference>
<dbReference type="AlphaFoldDB" id="A0AAX1NDN0"/>
<proteinExistence type="predicted"/>
<dbReference type="RefSeq" id="WP_169665478.1">
    <property type="nucleotide sequence ID" value="NZ_CP076133.1"/>
</dbReference>